<gene>
    <name evidence="1" type="ORF">AVDCRST_MAG95-2888</name>
</gene>
<organism evidence="1">
    <name type="scientific">uncultured Adhaeribacter sp</name>
    <dbReference type="NCBI Taxonomy" id="448109"/>
    <lineage>
        <taxon>Bacteria</taxon>
        <taxon>Pseudomonadati</taxon>
        <taxon>Bacteroidota</taxon>
        <taxon>Cytophagia</taxon>
        <taxon>Cytophagales</taxon>
        <taxon>Hymenobacteraceae</taxon>
        <taxon>Adhaeribacter</taxon>
        <taxon>environmental samples</taxon>
    </lineage>
</organism>
<dbReference type="EMBL" id="CADCTJ010000916">
    <property type="protein sequence ID" value="CAA9273478.1"/>
    <property type="molecule type" value="Genomic_DNA"/>
</dbReference>
<evidence type="ECO:0000313" key="1">
    <source>
        <dbReference type="EMBL" id="CAA9273478.1"/>
    </source>
</evidence>
<accession>A0A6J4JDL5</accession>
<protein>
    <submittedName>
        <fullName evidence="1">Uncharacterized protein</fullName>
    </submittedName>
</protein>
<sequence>MLLPVYANPVRAVFLFRKFSQIVNFFVRFFVKPNPSRSFESRINGKLLRQN</sequence>
<name>A0A6J4JDL5_9BACT</name>
<proteinExistence type="predicted"/>
<dbReference type="AlphaFoldDB" id="A0A6J4JDL5"/>
<reference evidence="1" key="1">
    <citation type="submission" date="2020-02" db="EMBL/GenBank/DDBJ databases">
        <authorList>
            <person name="Meier V. D."/>
        </authorList>
    </citation>
    <scope>NUCLEOTIDE SEQUENCE</scope>
    <source>
        <strain evidence="1">AVDCRST_MAG95</strain>
    </source>
</reference>